<dbReference type="RefSeq" id="WP_073160801.1">
    <property type="nucleotide sequence ID" value="NZ_FNBJ01000021.1"/>
</dbReference>
<dbReference type="Proteomes" id="UP000198612">
    <property type="component" value="Unassembled WGS sequence"/>
</dbReference>
<evidence type="ECO:0000313" key="7">
    <source>
        <dbReference type="Proteomes" id="UP000199519"/>
    </source>
</evidence>
<dbReference type="SUPFAM" id="SSF51230">
    <property type="entry name" value="Single hybrid motif"/>
    <property type="match status" value="1"/>
</dbReference>
<dbReference type="PROSITE" id="PS50968">
    <property type="entry name" value="BIOTINYL_LIPOYL"/>
    <property type="match status" value="1"/>
</dbReference>
<evidence type="ECO:0000313" key="5">
    <source>
        <dbReference type="EMBL" id="SET06057.1"/>
    </source>
</evidence>
<dbReference type="InterPro" id="IPR050709">
    <property type="entry name" value="Biotin_Carboxyl_Carrier/Decarb"/>
</dbReference>
<name>A0A1M7PI11_9FIRM</name>
<feature type="region of interest" description="Disordered" evidence="2">
    <location>
        <begin position="17"/>
        <end position="73"/>
    </location>
</feature>
<dbReference type="PROSITE" id="PS00188">
    <property type="entry name" value="BIOTIN"/>
    <property type="match status" value="1"/>
</dbReference>
<dbReference type="InterPro" id="IPR001882">
    <property type="entry name" value="Biotin_BS"/>
</dbReference>
<gene>
    <name evidence="4" type="ORF">SAMN04488598_12132</name>
    <name evidence="5" type="ORF">SAMN04515652_12132</name>
</gene>
<reference evidence="6 7" key="1">
    <citation type="submission" date="2016-10" db="EMBL/GenBank/DDBJ databases">
        <authorList>
            <person name="Varghese N."/>
            <person name="Submissions S."/>
        </authorList>
    </citation>
    <scope>NUCLEOTIDE SEQUENCE [LARGE SCALE GENOMIC DNA]</scope>
    <source>
        <strain evidence="4 7">WG2</strain>
        <strain evidence="5 6">WG5</strain>
    </source>
</reference>
<dbReference type="Gene3D" id="2.40.50.100">
    <property type="match status" value="1"/>
</dbReference>
<dbReference type="PANTHER" id="PTHR45266:SF3">
    <property type="entry name" value="OXALOACETATE DECARBOXYLASE ALPHA CHAIN"/>
    <property type="match status" value="1"/>
</dbReference>
<dbReference type="InterPro" id="IPR000089">
    <property type="entry name" value="Biotin_lipoyl"/>
</dbReference>
<dbReference type="FunFam" id="2.40.50.100:FF:000003">
    <property type="entry name" value="Acetyl-CoA carboxylase biotin carboxyl carrier protein"/>
    <property type="match status" value="1"/>
</dbReference>
<protein>
    <submittedName>
        <fullName evidence="5">Biotin-requiring enzyme</fullName>
    </submittedName>
</protein>
<keyword evidence="7" id="KW-1185">Reference proteome</keyword>
<evidence type="ECO:0000256" key="1">
    <source>
        <dbReference type="ARBA" id="ARBA00023267"/>
    </source>
</evidence>
<dbReference type="EMBL" id="FNBJ01000021">
    <property type="protein sequence ID" value="SDF72482.1"/>
    <property type="molecule type" value="Genomic_DNA"/>
</dbReference>
<evidence type="ECO:0000313" key="4">
    <source>
        <dbReference type="EMBL" id="SDF72482.1"/>
    </source>
</evidence>
<evidence type="ECO:0000259" key="3">
    <source>
        <dbReference type="PROSITE" id="PS50968"/>
    </source>
</evidence>
<dbReference type="AlphaFoldDB" id="A0A1M7PI11"/>
<feature type="domain" description="Lipoyl-binding" evidence="3">
    <location>
        <begin position="61"/>
        <end position="141"/>
    </location>
</feature>
<evidence type="ECO:0000256" key="2">
    <source>
        <dbReference type="SAM" id="MobiDB-lite"/>
    </source>
</evidence>
<dbReference type="PANTHER" id="PTHR45266">
    <property type="entry name" value="OXALOACETATE DECARBOXYLASE ALPHA CHAIN"/>
    <property type="match status" value="1"/>
</dbReference>
<dbReference type="EMBL" id="FOHG01000021">
    <property type="protein sequence ID" value="SET06057.1"/>
    <property type="molecule type" value="Genomic_DNA"/>
</dbReference>
<dbReference type="InterPro" id="IPR011053">
    <property type="entry name" value="Single_hybrid_motif"/>
</dbReference>
<proteinExistence type="predicted"/>
<keyword evidence="1" id="KW-0092">Biotin</keyword>
<dbReference type="OrthoDB" id="9812676at2"/>
<sequence length="141" mass="15080">MKKFRVEVDGEEFIVNVEEIGSEESSMKSQSSDGSVGSRSSKTAEKSAPKKAAPKPKTKPQKEMSAPDNIGECDVVAPMPGSILEINVKKGDNVSKGDMLIVLEAMKMENEITAVQAGTVKEIKVKVGDSVDAEDVLLVIE</sequence>
<organism evidence="5 6">
    <name type="scientific">Halanaerobium congolense</name>
    <dbReference type="NCBI Taxonomy" id="54121"/>
    <lineage>
        <taxon>Bacteria</taxon>
        <taxon>Bacillati</taxon>
        <taxon>Bacillota</taxon>
        <taxon>Clostridia</taxon>
        <taxon>Halanaerobiales</taxon>
        <taxon>Halanaerobiaceae</taxon>
        <taxon>Halanaerobium</taxon>
    </lineage>
</organism>
<dbReference type="Pfam" id="PF00364">
    <property type="entry name" value="Biotin_lipoyl"/>
    <property type="match status" value="1"/>
</dbReference>
<feature type="compositionally biased region" description="Low complexity" evidence="2">
    <location>
        <begin position="23"/>
        <end position="41"/>
    </location>
</feature>
<dbReference type="Proteomes" id="UP000199519">
    <property type="component" value="Unassembled WGS sequence"/>
</dbReference>
<dbReference type="CDD" id="cd06850">
    <property type="entry name" value="biotinyl_domain"/>
    <property type="match status" value="1"/>
</dbReference>
<evidence type="ECO:0000313" key="6">
    <source>
        <dbReference type="Proteomes" id="UP000198612"/>
    </source>
</evidence>
<accession>A0A1M7PI11</accession>